<evidence type="ECO:0000313" key="2">
    <source>
        <dbReference type="Proteomes" id="UP001169242"/>
    </source>
</evidence>
<dbReference type="RefSeq" id="WP_271013747.1">
    <property type="nucleotide sequence ID" value="NZ_JAQIFT010000071.1"/>
</dbReference>
<organism evidence="1 2">
    <name type="scientific">Holtiella tumoricola</name>
    <dbReference type="NCBI Taxonomy" id="3018743"/>
    <lineage>
        <taxon>Bacteria</taxon>
        <taxon>Bacillati</taxon>
        <taxon>Bacillota</taxon>
        <taxon>Clostridia</taxon>
        <taxon>Lachnospirales</taxon>
        <taxon>Cellulosilyticaceae</taxon>
        <taxon>Holtiella</taxon>
    </lineage>
</organism>
<reference evidence="1" key="1">
    <citation type="journal article" date="2023" name="Int. J. Syst. Evol. Microbiol.">
        <title>&lt;i&gt;Holtiella tumoricola&lt;/i&gt; gen. nov. sp. nov., isolated from a human clinical sample.</title>
        <authorList>
            <person name="Allen-Vercoe E."/>
            <person name="Daigneault M.C."/>
            <person name="Vancuren S.J."/>
            <person name="Cochrane K."/>
            <person name="O'Neal L.L."/>
            <person name="Sankaranarayanan K."/>
            <person name="Lawson P.A."/>
        </authorList>
    </citation>
    <scope>NUCLEOTIDE SEQUENCE</scope>
    <source>
        <strain evidence="1">CC70A</strain>
    </source>
</reference>
<keyword evidence="2" id="KW-1185">Reference proteome</keyword>
<dbReference type="EMBL" id="JAQIFT010000071">
    <property type="protein sequence ID" value="MDA3734109.1"/>
    <property type="molecule type" value="Genomic_DNA"/>
</dbReference>
<dbReference type="AlphaFoldDB" id="A0AA42DVR7"/>
<evidence type="ECO:0000313" key="1">
    <source>
        <dbReference type="EMBL" id="MDA3734109.1"/>
    </source>
</evidence>
<protein>
    <submittedName>
        <fullName evidence="1">Uncharacterized protein</fullName>
    </submittedName>
</protein>
<sequence>MSTDNDFLLNQLVKLGDMMGDGLHHEPDGKWIEKEYRKVAEQLGIIKQKPKSNDGIDMYMAERCNAVKCECGGALKQSRKGSFVAKCECGLKYRLGKRKPNK</sequence>
<dbReference type="Proteomes" id="UP001169242">
    <property type="component" value="Unassembled WGS sequence"/>
</dbReference>
<comment type="caution">
    <text evidence="1">The sequence shown here is derived from an EMBL/GenBank/DDBJ whole genome shotgun (WGS) entry which is preliminary data.</text>
</comment>
<accession>A0AA42DVR7</accession>
<gene>
    <name evidence="1" type="ORF">PBV87_21780</name>
</gene>
<proteinExistence type="predicted"/>
<name>A0AA42DVR7_9FIRM</name>